<dbReference type="PROSITE" id="PS50943">
    <property type="entry name" value="HTH_CROC1"/>
    <property type="match status" value="1"/>
</dbReference>
<dbReference type="Proteomes" id="UP001629246">
    <property type="component" value="Unassembled WGS sequence"/>
</dbReference>
<reference evidence="2 3" key="1">
    <citation type="journal article" date="2024" name="Chem. Sci.">
        <title>Discovery of megapolipeptins by genome mining of a Burkholderiales bacteria collection.</title>
        <authorList>
            <person name="Paulo B.S."/>
            <person name="Recchia M.J.J."/>
            <person name="Lee S."/>
            <person name="Fergusson C.H."/>
            <person name="Romanowski S.B."/>
            <person name="Hernandez A."/>
            <person name="Krull N."/>
            <person name="Liu D.Y."/>
            <person name="Cavanagh H."/>
            <person name="Bos A."/>
            <person name="Gray C.A."/>
            <person name="Murphy B.T."/>
            <person name="Linington R.G."/>
            <person name="Eustaquio A.S."/>
        </authorList>
    </citation>
    <scope>NUCLEOTIDE SEQUENCE [LARGE SCALE GENOMIC DNA]</scope>
    <source>
        <strain evidence="2 3">RL21-008-BIB-A</strain>
    </source>
</reference>
<proteinExistence type="predicted"/>
<dbReference type="Gene3D" id="1.10.260.40">
    <property type="entry name" value="lambda repressor-like DNA-binding domains"/>
    <property type="match status" value="1"/>
</dbReference>
<dbReference type="SUPFAM" id="SSF47413">
    <property type="entry name" value="lambda repressor-like DNA-binding domains"/>
    <property type="match status" value="1"/>
</dbReference>
<accession>A0ABW9ADG2</accession>
<evidence type="ECO:0000313" key="2">
    <source>
        <dbReference type="EMBL" id="MFL9926284.1"/>
    </source>
</evidence>
<keyword evidence="3" id="KW-1185">Reference proteome</keyword>
<feature type="domain" description="HTH cro/C1-type" evidence="1">
    <location>
        <begin position="11"/>
        <end position="64"/>
    </location>
</feature>
<dbReference type="RefSeq" id="WP_408159492.1">
    <property type="nucleotide sequence ID" value="NZ_JAQQFM010000008.1"/>
</dbReference>
<dbReference type="EMBL" id="JAQQFM010000008">
    <property type="protein sequence ID" value="MFL9926284.1"/>
    <property type="molecule type" value="Genomic_DNA"/>
</dbReference>
<dbReference type="SMART" id="SM00530">
    <property type="entry name" value="HTH_XRE"/>
    <property type="match status" value="1"/>
</dbReference>
<dbReference type="InterPro" id="IPR001387">
    <property type="entry name" value="Cro/C1-type_HTH"/>
</dbReference>
<evidence type="ECO:0000259" key="1">
    <source>
        <dbReference type="PROSITE" id="PS50943"/>
    </source>
</evidence>
<organism evidence="2 3">
    <name type="scientific">Herbaspirillum lusitanum</name>
    <dbReference type="NCBI Taxonomy" id="213312"/>
    <lineage>
        <taxon>Bacteria</taxon>
        <taxon>Pseudomonadati</taxon>
        <taxon>Pseudomonadota</taxon>
        <taxon>Betaproteobacteria</taxon>
        <taxon>Burkholderiales</taxon>
        <taxon>Oxalobacteraceae</taxon>
        <taxon>Herbaspirillum</taxon>
    </lineage>
</organism>
<dbReference type="Pfam" id="PF13443">
    <property type="entry name" value="HTH_26"/>
    <property type="match status" value="1"/>
</dbReference>
<evidence type="ECO:0000313" key="3">
    <source>
        <dbReference type="Proteomes" id="UP001629246"/>
    </source>
</evidence>
<sequence length="249" mass="28073">MAQTTALVNALKSVLKARGMTYAQLAKGLGLSEASVKRIFAAQSFTLERFDQICSLLGIQISDLARMIANESTAPTQLTREQENKLVSDPRLLMVAVHAVNHWSMEEMLESFSLSRTECIRLLTRLDKLGIIDLLPNNKIRVRVAPDFSWLPGGPIQQYFRAQLRNDFFNSSFDQRGEQMSMLSGMLSPASNAIVQQHMRRLAAEFSALHHQDLNLPLAQRFGTSLILAVRPWMPESFKQFQRPAAQQD</sequence>
<gene>
    <name evidence="2" type="ORF">PQR62_18560</name>
</gene>
<comment type="caution">
    <text evidence="2">The sequence shown here is derived from an EMBL/GenBank/DDBJ whole genome shotgun (WGS) entry which is preliminary data.</text>
</comment>
<protein>
    <submittedName>
        <fullName evidence="2">Helix-turn-helix transcriptional regulator</fullName>
    </submittedName>
</protein>
<dbReference type="InterPro" id="IPR010982">
    <property type="entry name" value="Lambda_DNA-bd_dom_sf"/>
</dbReference>
<dbReference type="CDD" id="cd00093">
    <property type="entry name" value="HTH_XRE"/>
    <property type="match status" value="1"/>
</dbReference>
<name>A0ABW9ADG2_9BURK</name>